<keyword evidence="4" id="KW-0597">Phosphoprotein</keyword>
<dbReference type="PRINTS" id="PR00344">
    <property type="entry name" value="BCTRLSENSOR"/>
</dbReference>
<keyword evidence="9" id="KW-0067">ATP-binding</keyword>
<evidence type="ECO:0000256" key="3">
    <source>
        <dbReference type="ARBA" id="ARBA00012438"/>
    </source>
</evidence>
<dbReference type="InterPro" id="IPR003660">
    <property type="entry name" value="HAMP_dom"/>
</dbReference>
<dbReference type="InterPro" id="IPR004358">
    <property type="entry name" value="Sig_transdc_His_kin-like_C"/>
</dbReference>
<feature type="transmembrane region" description="Helical" evidence="13">
    <location>
        <begin position="143"/>
        <end position="164"/>
    </location>
</feature>
<evidence type="ECO:0000313" key="17">
    <source>
        <dbReference type="Proteomes" id="UP000809431"/>
    </source>
</evidence>
<evidence type="ECO:0000256" key="10">
    <source>
        <dbReference type="ARBA" id="ARBA00022989"/>
    </source>
</evidence>
<dbReference type="SMART" id="SM00387">
    <property type="entry name" value="HATPase_c"/>
    <property type="match status" value="1"/>
</dbReference>
<sequence>MKSLRHQLLLMLLGGMALVIAVAAALAFHRTRNEANELFDYQLRQLALSVVNQTFIPGRSSLRTTAGFDFVIQVWDPDGVQLYYSHPHRVLPAQVQLGYAIAATSEGDWRTYAVTVPGKVIQIAQPMRTRDRLALNTAWRTTVPLLIALPLLLLGAWWVIGRALRPLEALRREVAARTPDALAPLPNLAPDEVQPLIDETNRLLGRLGDALASQRAFTANAAHELRTPLAALQLQLASLERAPDDASRTAAISELKAGLARAGHVLNQLLTLARHEAASDHELLMLAPIVTDVLAEQAPLAIAAGLDLGAAEIDADIRVSGDADALRSLIANLVGNAIRYTPRGGRIDVALRRTEAGGEARAQLSVADSGPGIPAAEREQVFERFYRRPGSTGVGSGLGLAIVRAVADAHRGSVTLSDSALGGLNAVVTLPMQ</sequence>
<evidence type="ECO:0000256" key="2">
    <source>
        <dbReference type="ARBA" id="ARBA00004141"/>
    </source>
</evidence>
<dbReference type="Gene3D" id="1.10.287.130">
    <property type="match status" value="1"/>
</dbReference>
<evidence type="ECO:0000256" key="7">
    <source>
        <dbReference type="ARBA" id="ARBA00022741"/>
    </source>
</evidence>
<evidence type="ECO:0000256" key="9">
    <source>
        <dbReference type="ARBA" id="ARBA00022840"/>
    </source>
</evidence>
<keyword evidence="12 13" id="KW-0472">Membrane</keyword>
<comment type="catalytic activity">
    <reaction evidence="1">
        <text>ATP + protein L-histidine = ADP + protein N-phospho-L-histidine.</text>
        <dbReference type="EC" id="2.7.13.3"/>
    </reaction>
</comment>
<dbReference type="PANTHER" id="PTHR45436:SF14">
    <property type="entry name" value="SENSOR PROTEIN QSEC"/>
    <property type="match status" value="1"/>
</dbReference>
<dbReference type="SMART" id="SM00388">
    <property type="entry name" value="HisKA"/>
    <property type="match status" value="1"/>
</dbReference>
<dbReference type="Pfam" id="PF00512">
    <property type="entry name" value="HisKA"/>
    <property type="match status" value="1"/>
</dbReference>
<keyword evidence="6 13" id="KW-0812">Transmembrane</keyword>
<evidence type="ECO:0000313" key="16">
    <source>
        <dbReference type="EMBL" id="MBM3114926.1"/>
    </source>
</evidence>
<dbReference type="Gene3D" id="3.30.565.10">
    <property type="entry name" value="Histidine kinase-like ATPase, C-terminal domain"/>
    <property type="match status" value="1"/>
</dbReference>
<protein>
    <recommendedName>
        <fullName evidence="3">histidine kinase</fullName>
        <ecNumber evidence="3">2.7.13.3</ecNumber>
    </recommendedName>
</protein>
<keyword evidence="7" id="KW-0547">Nucleotide-binding</keyword>
<evidence type="ECO:0000256" key="12">
    <source>
        <dbReference type="ARBA" id="ARBA00023136"/>
    </source>
</evidence>
<dbReference type="SUPFAM" id="SSF47384">
    <property type="entry name" value="Homodimeric domain of signal transducing histidine kinase"/>
    <property type="match status" value="1"/>
</dbReference>
<dbReference type="InterPro" id="IPR036097">
    <property type="entry name" value="HisK_dim/P_sf"/>
</dbReference>
<dbReference type="GO" id="GO:0016301">
    <property type="term" value="F:kinase activity"/>
    <property type="evidence" value="ECO:0007669"/>
    <property type="project" value="UniProtKB-KW"/>
</dbReference>
<evidence type="ECO:0000256" key="6">
    <source>
        <dbReference type="ARBA" id="ARBA00022692"/>
    </source>
</evidence>
<evidence type="ECO:0000256" key="1">
    <source>
        <dbReference type="ARBA" id="ARBA00000085"/>
    </source>
</evidence>
<dbReference type="Pfam" id="PF02518">
    <property type="entry name" value="HATPase_c"/>
    <property type="match status" value="1"/>
</dbReference>
<evidence type="ECO:0000256" key="5">
    <source>
        <dbReference type="ARBA" id="ARBA00022679"/>
    </source>
</evidence>
<dbReference type="InterPro" id="IPR005467">
    <property type="entry name" value="His_kinase_dom"/>
</dbReference>
<evidence type="ECO:0000259" key="14">
    <source>
        <dbReference type="PROSITE" id="PS50109"/>
    </source>
</evidence>
<reference evidence="16 17" key="1">
    <citation type="submission" date="2021-01" db="EMBL/GenBank/DDBJ databases">
        <title>Draft Genome Sequence and Polyhydroxyalkanoate Biosynthetic Potential of Jeongeupia naejangsanensis Type Strain DSM 24253.</title>
        <authorList>
            <person name="Turrini P."/>
            <person name="Artuso I."/>
            <person name="Lugli G.A."/>
            <person name="Frangipani E."/>
            <person name="Ventura M."/>
            <person name="Visca P."/>
        </authorList>
    </citation>
    <scope>NUCLEOTIDE SEQUENCE [LARGE SCALE GENOMIC DNA]</scope>
    <source>
        <strain evidence="16 17">DSM 24253</strain>
    </source>
</reference>
<keyword evidence="5" id="KW-0808">Transferase</keyword>
<dbReference type="InterPro" id="IPR003594">
    <property type="entry name" value="HATPase_dom"/>
</dbReference>
<name>A0ABS2BH33_9NEIS</name>
<evidence type="ECO:0000256" key="13">
    <source>
        <dbReference type="SAM" id="Phobius"/>
    </source>
</evidence>
<evidence type="ECO:0000256" key="11">
    <source>
        <dbReference type="ARBA" id="ARBA00023012"/>
    </source>
</evidence>
<keyword evidence="8 16" id="KW-0418">Kinase</keyword>
<organism evidence="16 17">
    <name type="scientific">Jeongeupia naejangsanensis</name>
    <dbReference type="NCBI Taxonomy" id="613195"/>
    <lineage>
        <taxon>Bacteria</taxon>
        <taxon>Pseudomonadati</taxon>
        <taxon>Pseudomonadota</taxon>
        <taxon>Betaproteobacteria</taxon>
        <taxon>Neisseriales</taxon>
        <taxon>Chitinibacteraceae</taxon>
        <taxon>Jeongeupia</taxon>
    </lineage>
</organism>
<proteinExistence type="predicted"/>
<keyword evidence="17" id="KW-1185">Reference proteome</keyword>
<keyword evidence="10 13" id="KW-1133">Transmembrane helix</keyword>
<keyword evidence="11" id="KW-0902">Two-component regulatory system</keyword>
<feature type="domain" description="HAMP" evidence="15">
    <location>
        <begin position="161"/>
        <end position="212"/>
    </location>
</feature>
<gene>
    <name evidence="16" type="ORF">JMJ54_03705</name>
</gene>
<dbReference type="InterPro" id="IPR036890">
    <property type="entry name" value="HATPase_C_sf"/>
</dbReference>
<feature type="domain" description="Histidine kinase" evidence="14">
    <location>
        <begin position="220"/>
        <end position="433"/>
    </location>
</feature>
<dbReference type="RefSeq" id="WP_203536584.1">
    <property type="nucleotide sequence ID" value="NZ_JAESND010000001.1"/>
</dbReference>
<dbReference type="InterPro" id="IPR003661">
    <property type="entry name" value="HisK_dim/P_dom"/>
</dbReference>
<evidence type="ECO:0000256" key="4">
    <source>
        <dbReference type="ARBA" id="ARBA00022553"/>
    </source>
</evidence>
<dbReference type="EC" id="2.7.13.3" evidence="3"/>
<evidence type="ECO:0000259" key="15">
    <source>
        <dbReference type="PROSITE" id="PS50885"/>
    </source>
</evidence>
<dbReference type="EMBL" id="JAESND010000001">
    <property type="protein sequence ID" value="MBM3114926.1"/>
    <property type="molecule type" value="Genomic_DNA"/>
</dbReference>
<comment type="subcellular location">
    <subcellularLocation>
        <location evidence="2">Membrane</location>
        <topology evidence="2">Multi-pass membrane protein</topology>
    </subcellularLocation>
</comment>
<dbReference type="PROSITE" id="PS50109">
    <property type="entry name" value="HIS_KIN"/>
    <property type="match status" value="1"/>
</dbReference>
<dbReference type="InterPro" id="IPR050428">
    <property type="entry name" value="TCS_sensor_his_kinase"/>
</dbReference>
<dbReference type="CDD" id="cd00082">
    <property type="entry name" value="HisKA"/>
    <property type="match status" value="1"/>
</dbReference>
<dbReference type="Gene3D" id="1.20.5.1040">
    <property type="entry name" value="Sensor protein qsec"/>
    <property type="match status" value="1"/>
</dbReference>
<dbReference type="SUPFAM" id="SSF55874">
    <property type="entry name" value="ATPase domain of HSP90 chaperone/DNA topoisomerase II/histidine kinase"/>
    <property type="match status" value="1"/>
</dbReference>
<evidence type="ECO:0000256" key="8">
    <source>
        <dbReference type="ARBA" id="ARBA00022777"/>
    </source>
</evidence>
<dbReference type="Proteomes" id="UP000809431">
    <property type="component" value="Unassembled WGS sequence"/>
</dbReference>
<comment type="caution">
    <text evidence="16">The sequence shown here is derived from an EMBL/GenBank/DDBJ whole genome shotgun (WGS) entry which is preliminary data.</text>
</comment>
<dbReference type="PANTHER" id="PTHR45436">
    <property type="entry name" value="SENSOR HISTIDINE KINASE YKOH"/>
    <property type="match status" value="1"/>
</dbReference>
<dbReference type="PROSITE" id="PS50885">
    <property type="entry name" value="HAMP"/>
    <property type="match status" value="1"/>
</dbReference>
<accession>A0ABS2BH33</accession>